<dbReference type="InterPro" id="IPR001054">
    <property type="entry name" value="A/G_cyclase"/>
</dbReference>
<evidence type="ECO:0000256" key="4">
    <source>
        <dbReference type="ARBA" id="ARBA00023293"/>
    </source>
</evidence>
<reference evidence="7" key="2">
    <citation type="submission" date="2021-04" db="EMBL/GenBank/DDBJ databases">
        <authorList>
            <person name="Podell S."/>
        </authorList>
    </citation>
    <scope>NUCLEOTIDE SEQUENCE</scope>
    <source>
        <strain evidence="7">Hildebrandi</strain>
    </source>
</reference>
<evidence type="ECO:0000256" key="2">
    <source>
        <dbReference type="ARBA" id="ARBA00022741"/>
    </source>
</evidence>
<dbReference type="CDD" id="cd07302">
    <property type="entry name" value="CHD"/>
    <property type="match status" value="1"/>
</dbReference>
<evidence type="ECO:0000256" key="3">
    <source>
        <dbReference type="ARBA" id="ARBA00023239"/>
    </source>
</evidence>
<reference evidence="7" key="1">
    <citation type="journal article" date="2021" name="Sci. Rep.">
        <title>Diploid genomic architecture of Nitzschia inconspicua, an elite biomass production diatom.</title>
        <authorList>
            <person name="Oliver A."/>
            <person name="Podell S."/>
            <person name="Pinowska A."/>
            <person name="Traller J.C."/>
            <person name="Smith S.R."/>
            <person name="McClure R."/>
            <person name="Beliaev A."/>
            <person name="Bohutskyi P."/>
            <person name="Hill E.A."/>
            <person name="Rabines A."/>
            <person name="Zheng H."/>
            <person name="Allen L.Z."/>
            <person name="Kuo A."/>
            <person name="Grigoriev I.V."/>
            <person name="Allen A.E."/>
            <person name="Hazlebeck D."/>
            <person name="Allen E.E."/>
        </authorList>
    </citation>
    <scope>NUCLEOTIDE SEQUENCE</scope>
    <source>
        <strain evidence="7">Hildebrandi</strain>
    </source>
</reference>
<evidence type="ECO:0000313" key="7">
    <source>
        <dbReference type="EMBL" id="KAG7344819.1"/>
    </source>
</evidence>
<accession>A0A9K3PH72</accession>
<evidence type="ECO:0000256" key="1">
    <source>
        <dbReference type="ARBA" id="ARBA00012202"/>
    </source>
</evidence>
<sequence length="849" mass="94479">MLGWINDCMEKLVLHKFDVATWHAMKEKAGLSHYKDGGFLKLESYPLKTTTDLVQAASELSGLTVPQVYEAFGEFFVPYIIGEGYHNLLCCQGSTLRDWMSNINAIHQHLQNTFPKSMTMPEFWCETNHDGSLRLFYFSARGNFLAPVAMGIVREVAKFQFELDIIMTQVTTQGVDGSRFTSWIVETRDPEDMHKLTTKVGGKVDLQNDPTKNPMPLKCPMTGMEIDLNDVPEVVVSRRRGSLRSVETETTQDDDVPIRSDLVLQESPRSGQCPYHQAQEEHDRLSTCSTVQSEHLMRDNHNVAFGKSMTIAPTGEMERGSLSASAVKTIFPYHVLIDSDFCIQQVGKELPKVLGVMESSLCENEIDDIFEFVKPKPAKWTRSWLRKLQDQEFVLQCTLQSMPNDIVFKGTWMPSAGPNGVDALLVLCPDAKNLDELRKMNLTLSDLPAHGAYRDAVFLREHLSRQMNNALQMEKLSKRLQTEKMLLESLLPIHAAEELRRGQEVKPMIHDSVTMFFSDIVGFTNICKEISPCQVIDMLNELYGIMDFLAAKFHLFKVETIGDAYVCASGLPSSDENHAINVANFAIAVQHYCRKVLSPVDKQPIQLRIGIHSGEAASGIVGVTNPRYCVFGDTVNTTARHESTGEPGRVHCSRSTMMELKLKASSQFKISARGKVEMKGKGSVPTYWIDSTDKNEYTSTNALLVLEEEIAKNALSSKKASPGGNETLFQDQMEIQGMVFESVLMKAPKWKTHECTTGGLSDTLHTDESTSDLSDASSLNCRTVESLNDAVCTANSSGNDKSVTCSGSIGTKSALSRLEAIALVAHSRKRRIELAMQQTKAILAAKVKI</sequence>
<comment type="similarity">
    <text evidence="5">Belongs to the adenylyl cyclase class-4/guanylyl cyclase family.</text>
</comment>
<keyword evidence="3 5" id="KW-0456">Lyase</keyword>
<gene>
    <name evidence="7" type="ORF">IV203_032350</name>
</gene>
<name>A0A9K3PH72_9STRA</name>
<protein>
    <recommendedName>
        <fullName evidence="1">guanylate cyclase</fullName>
        <ecNumber evidence="1">4.6.1.2</ecNumber>
    </recommendedName>
</protein>
<dbReference type="InterPro" id="IPR011644">
    <property type="entry name" value="Heme_NO-bd"/>
</dbReference>
<dbReference type="InterPro" id="IPR018297">
    <property type="entry name" value="A/G_cyclase_CS"/>
</dbReference>
<keyword evidence="8" id="KW-1185">Reference proteome</keyword>
<comment type="caution">
    <text evidence="7">The sequence shown here is derived from an EMBL/GenBank/DDBJ whole genome shotgun (WGS) entry which is preliminary data.</text>
</comment>
<dbReference type="GO" id="GO:0008074">
    <property type="term" value="C:guanylate cyclase complex, soluble"/>
    <property type="evidence" value="ECO:0007669"/>
    <property type="project" value="TreeGrafter"/>
</dbReference>
<dbReference type="Pfam" id="PF07701">
    <property type="entry name" value="HNOBA"/>
    <property type="match status" value="2"/>
</dbReference>
<evidence type="ECO:0000259" key="6">
    <source>
        <dbReference type="PROSITE" id="PS50125"/>
    </source>
</evidence>
<feature type="domain" description="Guanylate cyclase" evidence="6">
    <location>
        <begin position="514"/>
        <end position="642"/>
    </location>
</feature>
<proteinExistence type="inferred from homology"/>
<organism evidence="7 8">
    <name type="scientific">Nitzschia inconspicua</name>
    <dbReference type="NCBI Taxonomy" id="303405"/>
    <lineage>
        <taxon>Eukaryota</taxon>
        <taxon>Sar</taxon>
        <taxon>Stramenopiles</taxon>
        <taxon>Ochrophyta</taxon>
        <taxon>Bacillariophyta</taxon>
        <taxon>Bacillariophyceae</taxon>
        <taxon>Bacillariophycidae</taxon>
        <taxon>Bacillariales</taxon>
        <taxon>Bacillariaceae</taxon>
        <taxon>Nitzschia</taxon>
    </lineage>
</organism>
<dbReference type="GO" id="GO:0020037">
    <property type="term" value="F:heme binding"/>
    <property type="evidence" value="ECO:0007669"/>
    <property type="project" value="InterPro"/>
</dbReference>
<evidence type="ECO:0000313" key="8">
    <source>
        <dbReference type="Proteomes" id="UP000693970"/>
    </source>
</evidence>
<dbReference type="InterPro" id="IPR011645">
    <property type="entry name" value="HNOB_dom_associated"/>
</dbReference>
<dbReference type="GO" id="GO:0019934">
    <property type="term" value="P:cGMP-mediated signaling"/>
    <property type="evidence" value="ECO:0007669"/>
    <property type="project" value="TreeGrafter"/>
</dbReference>
<dbReference type="Pfam" id="PF00211">
    <property type="entry name" value="Guanylate_cyc"/>
    <property type="match status" value="1"/>
</dbReference>
<keyword evidence="2" id="KW-0547">Nucleotide-binding</keyword>
<dbReference type="GO" id="GO:0000166">
    <property type="term" value="F:nucleotide binding"/>
    <property type="evidence" value="ECO:0007669"/>
    <property type="project" value="UniProtKB-KW"/>
</dbReference>
<dbReference type="PANTHER" id="PTHR45655">
    <property type="entry name" value="GUANYLATE CYCLASE SOLUBLE SUBUNIT BETA-2"/>
    <property type="match status" value="1"/>
</dbReference>
<dbReference type="SMART" id="SM00044">
    <property type="entry name" value="CYCc"/>
    <property type="match status" value="1"/>
</dbReference>
<dbReference type="PROSITE" id="PS00452">
    <property type="entry name" value="GUANYLATE_CYCLASE_1"/>
    <property type="match status" value="1"/>
</dbReference>
<dbReference type="EC" id="4.6.1.2" evidence="1"/>
<dbReference type="FunFam" id="3.30.70.1230:FF:000030">
    <property type="entry name" value="Si:ch211-215j19.12"/>
    <property type="match status" value="1"/>
</dbReference>
<dbReference type="OrthoDB" id="10258068at2759"/>
<dbReference type="PROSITE" id="PS50125">
    <property type="entry name" value="GUANYLATE_CYCLASE_2"/>
    <property type="match status" value="1"/>
</dbReference>
<dbReference type="PANTHER" id="PTHR45655:SF13">
    <property type="entry name" value="SOLUBLE GUANYLATE CYCLASE GCY-32-RELATED"/>
    <property type="match status" value="1"/>
</dbReference>
<dbReference type="AlphaFoldDB" id="A0A9K3PH72"/>
<dbReference type="EMBL" id="JAGRRH010000022">
    <property type="protein sequence ID" value="KAG7344819.1"/>
    <property type="molecule type" value="Genomic_DNA"/>
</dbReference>
<evidence type="ECO:0000256" key="5">
    <source>
        <dbReference type="RuleBase" id="RU000405"/>
    </source>
</evidence>
<keyword evidence="4" id="KW-0141">cGMP biosynthesis</keyword>
<dbReference type="Pfam" id="PF07700">
    <property type="entry name" value="HNOB"/>
    <property type="match status" value="1"/>
</dbReference>
<dbReference type="Proteomes" id="UP000693970">
    <property type="component" value="Unassembled WGS sequence"/>
</dbReference>
<dbReference type="GO" id="GO:0070482">
    <property type="term" value="P:response to oxygen levels"/>
    <property type="evidence" value="ECO:0007669"/>
    <property type="project" value="TreeGrafter"/>
</dbReference>
<dbReference type="GO" id="GO:0004383">
    <property type="term" value="F:guanylate cyclase activity"/>
    <property type="evidence" value="ECO:0007669"/>
    <property type="project" value="UniProtKB-EC"/>
</dbReference>